<evidence type="ECO:0000259" key="1">
    <source>
        <dbReference type="Pfam" id="PF06250"/>
    </source>
</evidence>
<dbReference type="RefSeq" id="WP_211300837.1">
    <property type="nucleotide sequence ID" value="NZ_PVTE01000007.1"/>
</dbReference>
<dbReference type="InterPro" id="IPR053148">
    <property type="entry name" value="PD-DEXK-like_domain"/>
</dbReference>
<proteinExistence type="predicted"/>
<accession>A0A2T0T2R2</accession>
<comment type="caution">
    <text evidence="3">The sequence shown here is derived from an EMBL/GenBank/DDBJ whole genome shotgun (WGS) entry which is preliminary data.</text>
</comment>
<dbReference type="AlphaFoldDB" id="A0A2T0T2R2"/>
<dbReference type="InterPro" id="IPR041527">
    <property type="entry name" value="YhcG_N"/>
</dbReference>
<organism evidence="3 4">
    <name type="scientific">Spirosoma oryzae</name>
    <dbReference type="NCBI Taxonomy" id="1469603"/>
    <lineage>
        <taxon>Bacteria</taxon>
        <taxon>Pseudomonadati</taxon>
        <taxon>Bacteroidota</taxon>
        <taxon>Cytophagia</taxon>
        <taxon>Cytophagales</taxon>
        <taxon>Cytophagaceae</taxon>
        <taxon>Spirosoma</taxon>
    </lineage>
</organism>
<keyword evidence="3" id="KW-0255">Endonuclease</keyword>
<keyword evidence="3" id="KW-0378">Hydrolase</keyword>
<dbReference type="PANTHER" id="PTHR30547">
    <property type="entry name" value="UNCHARACTERIZED PROTEIN YHCG-RELATED"/>
    <property type="match status" value="1"/>
</dbReference>
<evidence type="ECO:0000313" key="3">
    <source>
        <dbReference type="EMBL" id="PRY39960.1"/>
    </source>
</evidence>
<sequence>MQQPTYPDFLSSIKTRIQQAQYDALKVVNQQLIGLYWDMGRMIVEKQETEGWGKSVVEQLSKDLQAEFPGISGFSTANLWRMRSFFLTYRDIPNLAPLVREIAWSHNVLILEKCKDDLQREFYLKMTRKFGWTKNVLANQLAGQAYEKYLLNQTNFEQTVPETYRQQAKLAVKDEYTFGFLELATSHSESELENAIIRNVRRFLLEMAGPSLRRVLCLSGESIPAGSRWAGVLYRFATLPS</sequence>
<feature type="domain" description="YhcG N-terminal" evidence="2">
    <location>
        <begin position="13"/>
        <end position="148"/>
    </location>
</feature>
<keyword evidence="4" id="KW-1185">Reference proteome</keyword>
<evidence type="ECO:0000259" key="2">
    <source>
        <dbReference type="Pfam" id="PF17761"/>
    </source>
</evidence>
<dbReference type="InterPro" id="IPR009362">
    <property type="entry name" value="YhcG_C"/>
</dbReference>
<dbReference type="GO" id="GO:0004519">
    <property type="term" value="F:endonuclease activity"/>
    <property type="evidence" value="ECO:0007669"/>
    <property type="project" value="UniProtKB-KW"/>
</dbReference>
<dbReference type="Pfam" id="PF06250">
    <property type="entry name" value="YhcG_C"/>
    <property type="match status" value="1"/>
</dbReference>
<keyword evidence="3" id="KW-0540">Nuclease</keyword>
<reference evidence="3 4" key="1">
    <citation type="submission" date="2018-03" db="EMBL/GenBank/DDBJ databases">
        <title>Genomic Encyclopedia of Archaeal and Bacterial Type Strains, Phase II (KMG-II): from individual species to whole genera.</title>
        <authorList>
            <person name="Goeker M."/>
        </authorList>
    </citation>
    <scope>NUCLEOTIDE SEQUENCE [LARGE SCALE GENOMIC DNA]</scope>
    <source>
        <strain evidence="3 4">DSM 28354</strain>
    </source>
</reference>
<dbReference type="PANTHER" id="PTHR30547:SF0">
    <property type="entry name" value="BLR8175 PROTEIN"/>
    <property type="match status" value="1"/>
</dbReference>
<feature type="domain" description="YhcG PDDEXK nuclease" evidence="1">
    <location>
        <begin position="171"/>
        <end position="207"/>
    </location>
</feature>
<protein>
    <submittedName>
        <fullName evidence="3">Putative nuclease of restriction endonuclease-like (RecB) superfamily</fullName>
    </submittedName>
</protein>
<dbReference type="Proteomes" id="UP000238375">
    <property type="component" value="Unassembled WGS sequence"/>
</dbReference>
<dbReference type="Pfam" id="PF17761">
    <property type="entry name" value="DUF1016_N"/>
    <property type="match status" value="1"/>
</dbReference>
<gene>
    <name evidence="3" type="ORF">CLV58_10753</name>
</gene>
<dbReference type="EMBL" id="PVTE01000007">
    <property type="protein sequence ID" value="PRY39960.1"/>
    <property type="molecule type" value="Genomic_DNA"/>
</dbReference>
<name>A0A2T0T2R2_9BACT</name>
<evidence type="ECO:0000313" key="4">
    <source>
        <dbReference type="Proteomes" id="UP000238375"/>
    </source>
</evidence>